<dbReference type="Proteomes" id="UP000219182">
    <property type="component" value="Unassembled WGS sequence"/>
</dbReference>
<proteinExistence type="predicted"/>
<keyword evidence="2" id="KW-1185">Reference proteome</keyword>
<comment type="caution">
    <text evidence="1">The sequence shown here is derived from an EMBL/GenBank/DDBJ whole genome shotgun (WGS) entry which is preliminary data.</text>
</comment>
<gene>
    <name evidence="1" type="ORF">CN311_15615</name>
</gene>
<evidence type="ECO:0000313" key="1">
    <source>
        <dbReference type="EMBL" id="PDQ20121.1"/>
    </source>
</evidence>
<dbReference type="EMBL" id="NWQG01000093">
    <property type="protein sequence ID" value="PDQ20121.1"/>
    <property type="molecule type" value="Genomic_DNA"/>
</dbReference>
<protein>
    <recommendedName>
        <fullName evidence="3">Nucleotidyl transferase AbiEii/AbiGii toxin family protein</fullName>
    </recommendedName>
</protein>
<dbReference type="AlphaFoldDB" id="A0A2A6FES5"/>
<evidence type="ECO:0000313" key="2">
    <source>
        <dbReference type="Proteomes" id="UP000219182"/>
    </source>
</evidence>
<reference evidence="1 2" key="1">
    <citation type="submission" date="2017-09" db="EMBL/GenBank/DDBJ databases">
        <title>Mesorhizobum sanjuanii sp. nov. isolated from nodules of Lotus tenuis in saline-alkaline lowlands of Flooding Pampa.</title>
        <authorList>
            <person name="Sannazzaro A.I."/>
            <person name="Torres Tejerizo G.A."/>
            <person name="Fontana F."/>
            <person name="Cumpa Velazquez L.M."/>
            <person name="Hansen L."/>
            <person name="Pistorio M."/>
            <person name="Estrella M.J."/>
        </authorList>
    </citation>
    <scope>NUCLEOTIDE SEQUENCE [LARGE SCALE GENOMIC DNA]</scope>
    <source>
        <strain evidence="1 2">BSA136</strain>
    </source>
</reference>
<organism evidence="1 2">
    <name type="scientific">Mesorhizobium sanjuanii</name>
    <dbReference type="NCBI Taxonomy" id="2037900"/>
    <lineage>
        <taxon>Bacteria</taxon>
        <taxon>Pseudomonadati</taxon>
        <taxon>Pseudomonadota</taxon>
        <taxon>Alphaproteobacteria</taxon>
        <taxon>Hyphomicrobiales</taxon>
        <taxon>Phyllobacteriaceae</taxon>
        <taxon>Mesorhizobium</taxon>
    </lineage>
</organism>
<name>A0A2A6FES5_9HYPH</name>
<sequence>MTVRGQLLLMLQTVAEALGEDFRERLVFVGGCTTALFITDEVTLEDVRATDDVDLIVDLAGYGEWAQLREELRQRGFAESPEDNVICRMRLRDLKVDFMPDDAGILGFTNHWYAAGIETAVTHELTDTLRIKKLSPELFVATKLEAYLGRGAGDLFMSRDMEDILLIVDGRPEIVDEILAAEAEVHRFIAEQFTVLLQNGDFEYFLEGNVRGPAGRTDIVRDRFVAISRGAG</sequence>
<evidence type="ECO:0008006" key="3">
    <source>
        <dbReference type="Google" id="ProtNLM"/>
    </source>
</evidence>
<accession>A0A2A6FES5</accession>